<dbReference type="PANTHER" id="PTHR45901">
    <property type="entry name" value="PROTEIN CBG12474"/>
    <property type="match status" value="1"/>
</dbReference>
<dbReference type="CDD" id="cd01756">
    <property type="entry name" value="PLAT_repeat"/>
    <property type="match status" value="4"/>
</dbReference>
<evidence type="ECO:0000313" key="4">
    <source>
        <dbReference type="Proteomes" id="UP000694621"/>
    </source>
</evidence>
<evidence type="ECO:0000256" key="1">
    <source>
        <dbReference type="PROSITE-ProRule" id="PRU00152"/>
    </source>
</evidence>
<proteinExistence type="predicted"/>
<dbReference type="SMART" id="SM00308">
    <property type="entry name" value="LH2"/>
    <property type="match status" value="4"/>
</dbReference>
<dbReference type="PANTHER" id="PTHR45901:SF3">
    <property type="entry name" value="LIPOXYGENASE HOMOLOGY DOMAIN-CONTAINING PROTEIN 1"/>
    <property type="match status" value="1"/>
</dbReference>
<feature type="domain" description="PLAT" evidence="2">
    <location>
        <begin position="455"/>
        <end position="572"/>
    </location>
</feature>
<dbReference type="Gene3D" id="2.40.180.10">
    <property type="entry name" value="Catalase core domain"/>
    <property type="match status" value="4"/>
</dbReference>
<evidence type="ECO:0000313" key="3">
    <source>
        <dbReference type="Ensembl" id="ENSAMXP00005053600.1"/>
    </source>
</evidence>
<dbReference type="Ensembl" id="ENSAMXT00005057959.1">
    <property type="protein sequence ID" value="ENSAMXP00005053600.1"/>
    <property type="gene ID" value="ENSAMXG00005023867.1"/>
</dbReference>
<sequence length="621" mass="70915">MKLINREKYNFTCNRWLDINEDDQEIIRELPATVVKYRITICTGTVNGSGTDASVYLTIIGDLGDTGERLMFLCKNTVNKFEKGNADEFMVEAVSLGTIRRIRIGHDGRGGGCGWFLDKVLIREEGQPEASSVEFPCFRWLDRNEDDGQIVRELVPSADGQRLFNVSYHIAIKTGSINGASSDSKVFVKLYGEKGDTEKILVVVSDNDLGNYFETGQTDIFTMETYDIGKINRLLIGHTNEGLRAGWFLDSVLIWVPVHGVQYMFPSHRWLCKDEADGKVEVEIYPSETLNIEKLINYEVTVVTGDVFAAGTNANVFLQVYGEEGKTEVIQLKSRSNNFERGTTEIFKIEALDVGLVYKIRIGHDGSGVCPGWFLESVEVKRLVWAWVKPEKKEEEKKDKKKKKKKKEEEDDPGELKEVVKTYNFPCSRWLARDEEDGEILVELKAEDYEDLEENTYEVHVFTGTMWGAGTDASVYINVYGEIGDTGERKLRKSNHLNKFERGQEDVFSITAMDLGLLKKLRIRHDNKQANAAWYLDRVEIVDLKDETTYFFPCQRWLAVDEDDGQLARELVPVDEAFMNKEVENEDGVSISTSAQLGLEFLHLLLFQYYFTFLHLWFVCS</sequence>
<protein>
    <submittedName>
        <fullName evidence="3">Lipoxygenase homology domains 1a</fullName>
    </submittedName>
</protein>
<dbReference type="PROSITE" id="PS50095">
    <property type="entry name" value="PLAT"/>
    <property type="match status" value="5"/>
</dbReference>
<organism evidence="3 4">
    <name type="scientific">Astyanax mexicanus</name>
    <name type="common">Blind cave fish</name>
    <name type="synonym">Astyanax fasciatus mexicanus</name>
    <dbReference type="NCBI Taxonomy" id="7994"/>
    <lineage>
        <taxon>Eukaryota</taxon>
        <taxon>Metazoa</taxon>
        <taxon>Chordata</taxon>
        <taxon>Craniata</taxon>
        <taxon>Vertebrata</taxon>
        <taxon>Euteleostomi</taxon>
        <taxon>Actinopterygii</taxon>
        <taxon>Neopterygii</taxon>
        <taxon>Teleostei</taxon>
        <taxon>Ostariophysi</taxon>
        <taxon>Characiformes</taxon>
        <taxon>Characoidei</taxon>
        <taxon>Acestrorhamphidae</taxon>
        <taxon>Acestrorhamphinae</taxon>
        <taxon>Astyanax</taxon>
    </lineage>
</organism>
<accession>A0A8B9LPU9</accession>
<dbReference type="InterPro" id="IPR001024">
    <property type="entry name" value="PLAT/LH2_dom"/>
</dbReference>
<evidence type="ECO:0000259" key="2">
    <source>
        <dbReference type="PROSITE" id="PS50095"/>
    </source>
</evidence>
<feature type="domain" description="PLAT" evidence="2">
    <location>
        <begin position="1"/>
        <end position="31"/>
    </location>
</feature>
<comment type="caution">
    <text evidence="1">Lacks conserved residue(s) required for the propagation of feature annotation.</text>
</comment>
<dbReference type="Pfam" id="PF01477">
    <property type="entry name" value="PLAT"/>
    <property type="match status" value="4"/>
</dbReference>
<feature type="domain" description="PLAT" evidence="2">
    <location>
        <begin position="166"/>
        <end position="285"/>
    </location>
</feature>
<dbReference type="InterPro" id="IPR052970">
    <property type="entry name" value="Inner_ear_hair_cell_LOXHD"/>
</dbReference>
<dbReference type="AlphaFoldDB" id="A0A8B9LPU9"/>
<dbReference type="InterPro" id="IPR036392">
    <property type="entry name" value="PLAT/LH2_dom_sf"/>
</dbReference>
<feature type="domain" description="PLAT" evidence="2">
    <location>
        <begin position="296"/>
        <end position="445"/>
    </location>
</feature>
<name>A0A8B9LPU9_ASTMX</name>
<reference evidence="3" key="1">
    <citation type="submission" date="2025-08" db="UniProtKB">
        <authorList>
            <consortium name="Ensembl"/>
        </authorList>
    </citation>
    <scope>IDENTIFICATION</scope>
</reference>
<dbReference type="SUPFAM" id="SSF49723">
    <property type="entry name" value="Lipase/lipooxygenase domain (PLAT/LH2 domain)"/>
    <property type="match status" value="4"/>
</dbReference>
<dbReference type="Proteomes" id="UP000694621">
    <property type="component" value="Unplaced"/>
</dbReference>
<feature type="domain" description="PLAT" evidence="2">
    <location>
        <begin position="35"/>
        <end position="155"/>
    </location>
</feature>